<feature type="domain" description="LRAT" evidence="1">
    <location>
        <begin position="20"/>
        <end position="169"/>
    </location>
</feature>
<evidence type="ECO:0000313" key="3">
    <source>
        <dbReference type="Proteomes" id="UP000236161"/>
    </source>
</evidence>
<proteinExistence type="predicted"/>
<dbReference type="Gene3D" id="3.90.1720.10">
    <property type="entry name" value="endopeptidase domain like (from Nostoc punctiforme)"/>
    <property type="match status" value="1"/>
</dbReference>
<dbReference type="OrthoDB" id="421951at2759"/>
<evidence type="ECO:0000313" key="2">
    <source>
        <dbReference type="EMBL" id="PKA52677.1"/>
    </source>
</evidence>
<reference evidence="2 3" key="1">
    <citation type="journal article" date="2017" name="Nature">
        <title>The Apostasia genome and the evolution of orchids.</title>
        <authorList>
            <person name="Zhang G.Q."/>
            <person name="Liu K.W."/>
            <person name="Li Z."/>
            <person name="Lohaus R."/>
            <person name="Hsiao Y.Y."/>
            <person name="Niu S.C."/>
            <person name="Wang J.Y."/>
            <person name="Lin Y.C."/>
            <person name="Xu Q."/>
            <person name="Chen L.J."/>
            <person name="Yoshida K."/>
            <person name="Fujiwara S."/>
            <person name="Wang Z.W."/>
            <person name="Zhang Y.Q."/>
            <person name="Mitsuda N."/>
            <person name="Wang M."/>
            <person name="Liu G.H."/>
            <person name="Pecoraro L."/>
            <person name="Huang H.X."/>
            <person name="Xiao X.J."/>
            <person name="Lin M."/>
            <person name="Wu X.Y."/>
            <person name="Wu W.L."/>
            <person name="Chen Y.Y."/>
            <person name="Chang S.B."/>
            <person name="Sakamoto S."/>
            <person name="Ohme-Takagi M."/>
            <person name="Yagi M."/>
            <person name="Zeng S.J."/>
            <person name="Shen C.Y."/>
            <person name="Yeh C.M."/>
            <person name="Luo Y.B."/>
            <person name="Tsai W.C."/>
            <person name="Van de Peer Y."/>
            <person name="Liu Z.J."/>
        </authorList>
    </citation>
    <scope>NUCLEOTIDE SEQUENCE [LARGE SCALE GENOMIC DNA]</scope>
    <source>
        <strain evidence="3">cv. Shenzhen</strain>
        <tissue evidence="2">Stem</tissue>
    </source>
</reference>
<organism evidence="2 3">
    <name type="scientific">Apostasia shenzhenica</name>
    <dbReference type="NCBI Taxonomy" id="1088818"/>
    <lineage>
        <taxon>Eukaryota</taxon>
        <taxon>Viridiplantae</taxon>
        <taxon>Streptophyta</taxon>
        <taxon>Embryophyta</taxon>
        <taxon>Tracheophyta</taxon>
        <taxon>Spermatophyta</taxon>
        <taxon>Magnoliopsida</taxon>
        <taxon>Liliopsida</taxon>
        <taxon>Asparagales</taxon>
        <taxon>Orchidaceae</taxon>
        <taxon>Apostasioideae</taxon>
        <taxon>Apostasia</taxon>
    </lineage>
</organism>
<dbReference type="EMBL" id="KZ452001">
    <property type="protein sequence ID" value="PKA52677.1"/>
    <property type="molecule type" value="Genomic_DNA"/>
</dbReference>
<accession>A0A2I0AAU9</accession>
<dbReference type="STRING" id="1088818.A0A2I0AAU9"/>
<sequence length="251" mass="27065">MGVLSNRIQRDDLKPGDHVYSWRTAYLYAHHGVYVGDDMVIHFTRAAGQEIGTGTFLDNLLLSSSPSPTATTCERCGDQSKLQGVIKSCLDCFLAGGNLYIFEYEVSPAFFIAKARGGTCTMAASDPPDDVLHRAKSLLNSGFGMYNLFKNNCEDFAIYCKTGFLVETTYSVGRSGQLASITAAASTVMSSPLRFLTTSASGLVILAGGMYSVGRFVADVGVRRDVVKIPVERLVTEVGAEEPQIGEERNG</sequence>
<dbReference type="PROSITE" id="PS51934">
    <property type="entry name" value="LRAT"/>
    <property type="match status" value="1"/>
</dbReference>
<dbReference type="PANTHER" id="PTHR46137:SF3">
    <property type="entry name" value="OS05G0310600 PROTEIN"/>
    <property type="match status" value="1"/>
</dbReference>
<dbReference type="Proteomes" id="UP000236161">
    <property type="component" value="Unassembled WGS sequence"/>
</dbReference>
<dbReference type="AlphaFoldDB" id="A0A2I0AAU9"/>
<dbReference type="InterPro" id="IPR007053">
    <property type="entry name" value="LRAT_dom"/>
</dbReference>
<protein>
    <recommendedName>
        <fullName evidence="1">LRAT domain-containing protein</fullName>
    </recommendedName>
</protein>
<keyword evidence="3" id="KW-1185">Reference proteome</keyword>
<name>A0A2I0AAU9_9ASPA</name>
<dbReference type="PANTHER" id="PTHR46137">
    <property type="entry name" value="OS05G0310600 PROTEIN"/>
    <property type="match status" value="1"/>
</dbReference>
<dbReference type="Pfam" id="PF04970">
    <property type="entry name" value="LRAT"/>
    <property type="match status" value="1"/>
</dbReference>
<gene>
    <name evidence="2" type="ORF">AXF42_Ash001658</name>
</gene>
<evidence type="ECO:0000259" key="1">
    <source>
        <dbReference type="PROSITE" id="PS51934"/>
    </source>
</evidence>